<dbReference type="EMBL" id="VDMD01000002">
    <property type="protein sequence ID" value="TRM67359.1"/>
    <property type="molecule type" value="Genomic_DNA"/>
</dbReference>
<dbReference type="AlphaFoldDB" id="A0A550CRH9"/>
<sequence length="167" mass="18145">MLLFPELLNYTVGFYSNYNASVPWSIDKDLPRHDIKSPNPSTTPPRRVLYVCPAAAEIATGLQHAKGVTGVDPNAVHTSPRVARIPMTKGDVESGAKLHLIKEHHQNTNQGHTALTRRICTARTLLAGRRYVVSSLGGCQGAQTVGVPERRSHTTKARDLQGSSAQD</sequence>
<proteinExistence type="predicted"/>
<gene>
    <name evidence="2" type="ORF">BD626DRAFT_99866</name>
</gene>
<name>A0A550CRH9_9AGAR</name>
<reference evidence="2 3" key="1">
    <citation type="journal article" date="2019" name="New Phytol.">
        <title>Comparative genomics reveals unique wood-decay strategies and fruiting body development in the Schizophyllaceae.</title>
        <authorList>
            <person name="Almasi E."/>
            <person name="Sahu N."/>
            <person name="Krizsan K."/>
            <person name="Balint B."/>
            <person name="Kovacs G.M."/>
            <person name="Kiss B."/>
            <person name="Cseklye J."/>
            <person name="Drula E."/>
            <person name="Henrissat B."/>
            <person name="Nagy I."/>
            <person name="Chovatia M."/>
            <person name="Adam C."/>
            <person name="LaButti K."/>
            <person name="Lipzen A."/>
            <person name="Riley R."/>
            <person name="Grigoriev I.V."/>
            <person name="Nagy L.G."/>
        </authorList>
    </citation>
    <scope>NUCLEOTIDE SEQUENCE [LARGE SCALE GENOMIC DNA]</scope>
    <source>
        <strain evidence="2 3">NL-1724</strain>
    </source>
</reference>
<evidence type="ECO:0000256" key="1">
    <source>
        <dbReference type="SAM" id="MobiDB-lite"/>
    </source>
</evidence>
<dbReference type="Proteomes" id="UP000320762">
    <property type="component" value="Unassembled WGS sequence"/>
</dbReference>
<feature type="compositionally biased region" description="Basic and acidic residues" evidence="1">
    <location>
        <begin position="148"/>
        <end position="159"/>
    </location>
</feature>
<feature type="region of interest" description="Disordered" evidence="1">
    <location>
        <begin position="142"/>
        <end position="167"/>
    </location>
</feature>
<accession>A0A550CRH9</accession>
<evidence type="ECO:0000313" key="3">
    <source>
        <dbReference type="Proteomes" id="UP000320762"/>
    </source>
</evidence>
<evidence type="ECO:0000313" key="2">
    <source>
        <dbReference type="EMBL" id="TRM67359.1"/>
    </source>
</evidence>
<organism evidence="2 3">
    <name type="scientific">Schizophyllum amplum</name>
    <dbReference type="NCBI Taxonomy" id="97359"/>
    <lineage>
        <taxon>Eukaryota</taxon>
        <taxon>Fungi</taxon>
        <taxon>Dikarya</taxon>
        <taxon>Basidiomycota</taxon>
        <taxon>Agaricomycotina</taxon>
        <taxon>Agaricomycetes</taxon>
        <taxon>Agaricomycetidae</taxon>
        <taxon>Agaricales</taxon>
        <taxon>Schizophyllaceae</taxon>
        <taxon>Schizophyllum</taxon>
    </lineage>
</organism>
<protein>
    <submittedName>
        <fullName evidence="2">Uncharacterized protein</fullName>
    </submittedName>
</protein>
<comment type="caution">
    <text evidence="2">The sequence shown here is derived from an EMBL/GenBank/DDBJ whole genome shotgun (WGS) entry which is preliminary data.</text>
</comment>
<keyword evidence="3" id="KW-1185">Reference proteome</keyword>